<comment type="catalytic activity">
    <reaction evidence="12">
        <text>N,1-di-(9Z-octadecenoyl)-sn-glycero-3-phosphoethanolamine + H2O = N-(9Z-octadecenoyl) ethanolamine + 1-(9Z-octadecenoyl)-sn-glycero-3-phosphate + H(+)</text>
        <dbReference type="Rhea" id="RHEA:56460"/>
        <dbReference type="ChEBI" id="CHEBI:15377"/>
        <dbReference type="ChEBI" id="CHEBI:15378"/>
        <dbReference type="ChEBI" id="CHEBI:71466"/>
        <dbReference type="ChEBI" id="CHEBI:74544"/>
        <dbReference type="ChEBI" id="CHEBI:85222"/>
    </reaction>
    <physiologicalReaction direction="left-to-right" evidence="12">
        <dbReference type="Rhea" id="RHEA:56461"/>
    </physiologicalReaction>
</comment>
<keyword evidence="6" id="KW-0443">Lipid metabolism</keyword>
<evidence type="ECO:0000256" key="3">
    <source>
        <dbReference type="ARBA" id="ARBA00022692"/>
    </source>
</evidence>
<comment type="caution">
    <text evidence="14">The sequence shown here is derived from an EMBL/GenBank/DDBJ whole genome shotgun (WGS) entry which is preliminary data.</text>
</comment>
<sequence>MVAGYVITSFILLKYPNLIHKRKVLAFRPKHISHRGGAAENLENTMTAFKHAAKIGTQMLELDCHLTADGQVVVSHDVKLSRTCGEDIAVAETKYEHLPLLKYTLELDFNNYHQVSGEDRQIPLLRDVFAAFPLMPINVDVKVNDDKLIQEVNALIQEFKREHITAWGNHSSAVVEKLYKTNPNIPLIFSLRRVVELLILFYTGLLPFVPIKESLLEVIMPTIVLDKRNFKREFSRSQILLFKLMDM</sequence>
<evidence type="ECO:0000256" key="4">
    <source>
        <dbReference type="ARBA" id="ARBA00022801"/>
    </source>
</evidence>
<comment type="catalytic activity">
    <reaction evidence="11">
        <text>1-O-(1Z-octadecenyl)-sn-glycero-3-phospho-N-hexadecanoyl-ethanolamine + H2O = 1-O-(1Z-octadecenyl)-sn-glycero-3-phosphate + N-hexadecanoylethanolamine + H(+)</text>
        <dbReference type="Rhea" id="RHEA:53184"/>
        <dbReference type="ChEBI" id="CHEBI:15377"/>
        <dbReference type="ChEBI" id="CHEBI:15378"/>
        <dbReference type="ChEBI" id="CHEBI:71464"/>
        <dbReference type="ChEBI" id="CHEBI:137009"/>
        <dbReference type="ChEBI" id="CHEBI:137017"/>
    </reaction>
    <physiologicalReaction direction="left-to-right" evidence="11">
        <dbReference type="Rhea" id="RHEA:53185"/>
    </physiologicalReaction>
</comment>
<comment type="similarity">
    <text evidence="2">Belongs to the glycerophosphoryl diester phosphodiesterase family.</text>
</comment>
<keyword evidence="5" id="KW-1133">Transmembrane helix</keyword>
<dbReference type="InterPro" id="IPR030395">
    <property type="entry name" value="GP_PDE_dom"/>
</dbReference>
<protein>
    <recommendedName>
        <fullName evidence="13">GP-PDE domain-containing protein</fullName>
    </recommendedName>
</protein>
<evidence type="ECO:0000313" key="14">
    <source>
        <dbReference type="EMBL" id="PVD31510.1"/>
    </source>
</evidence>
<name>A0A2T7PDM0_POMCA</name>
<evidence type="ECO:0000256" key="12">
    <source>
        <dbReference type="ARBA" id="ARBA00048947"/>
    </source>
</evidence>
<comment type="catalytic activity">
    <reaction evidence="9">
        <text>N-(5Z,8Z,11Z,14Z-eicosatetraenoyl)-1-(9Z-octadecenoyl)-sn-glycero-3-phosphoethanolamine + H2O = N-(5Z,8Z,11Z,14Z-eicosatetraenoyl)-ethanolamine + 1-(9Z-octadecenoyl)-sn-glycero-3-phosphate + H(+)</text>
        <dbReference type="Rhea" id="RHEA:45544"/>
        <dbReference type="ChEBI" id="CHEBI:2700"/>
        <dbReference type="ChEBI" id="CHEBI:15377"/>
        <dbReference type="ChEBI" id="CHEBI:15378"/>
        <dbReference type="ChEBI" id="CHEBI:74544"/>
        <dbReference type="ChEBI" id="CHEBI:85223"/>
    </reaction>
    <physiologicalReaction direction="left-to-right" evidence="9">
        <dbReference type="Rhea" id="RHEA:45545"/>
    </physiologicalReaction>
</comment>
<comment type="subcellular location">
    <subcellularLocation>
        <location evidence="1">Membrane</location>
    </subcellularLocation>
</comment>
<comment type="catalytic activity">
    <reaction evidence="8">
        <text>1-O-hexadecyl-sn-glycero-3-phosphocholine + H2O = 1-O-hexadecyl-sn-glycero-3-phosphate + choline + H(+)</text>
        <dbReference type="Rhea" id="RHEA:41143"/>
        <dbReference type="ChEBI" id="CHEBI:15354"/>
        <dbReference type="ChEBI" id="CHEBI:15377"/>
        <dbReference type="ChEBI" id="CHEBI:15378"/>
        <dbReference type="ChEBI" id="CHEBI:64496"/>
        <dbReference type="ChEBI" id="CHEBI:77580"/>
    </reaction>
    <physiologicalReaction direction="left-to-right" evidence="8">
        <dbReference type="Rhea" id="RHEA:41144"/>
    </physiologicalReaction>
</comment>
<dbReference type="InterPro" id="IPR017946">
    <property type="entry name" value="PLC-like_Pdiesterase_TIM-brl"/>
</dbReference>
<evidence type="ECO:0000256" key="11">
    <source>
        <dbReference type="ARBA" id="ARBA00048580"/>
    </source>
</evidence>
<dbReference type="OrthoDB" id="1058301at2759"/>
<evidence type="ECO:0000256" key="2">
    <source>
        <dbReference type="ARBA" id="ARBA00007277"/>
    </source>
</evidence>
<dbReference type="InterPro" id="IPR052271">
    <property type="entry name" value="GDPD-Related"/>
</dbReference>
<dbReference type="STRING" id="400727.A0A2T7PDM0"/>
<proteinExistence type="inferred from homology"/>
<evidence type="ECO:0000256" key="1">
    <source>
        <dbReference type="ARBA" id="ARBA00004370"/>
    </source>
</evidence>
<comment type="catalytic activity">
    <reaction evidence="10">
        <text>N-hexadecanoyl-1-(9Z-octadecenoyl)-sn-glycero-3-phosphoethanolamine + H2O = N-hexadecanoylethanolamine + 1-(9Z-octadecenoyl)-sn-glycero-3-phosphate + H(+)</text>
        <dbReference type="Rhea" id="RHEA:53168"/>
        <dbReference type="ChEBI" id="CHEBI:15377"/>
        <dbReference type="ChEBI" id="CHEBI:15378"/>
        <dbReference type="ChEBI" id="CHEBI:71464"/>
        <dbReference type="ChEBI" id="CHEBI:74544"/>
        <dbReference type="ChEBI" id="CHEBI:85217"/>
    </reaction>
    <physiologicalReaction direction="left-to-right" evidence="10">
        <dbReference type="Rhea" id="RHEA:53169"/>
    </physiologicalReaction>
</comment>
<dbReference type="Pfam" id="PF03009">
    <property type="entry name" value="GDPD"/>
    <property type="match status" value="1"/>
</dbReference>
<evidence type="ECO:0000256" key="5">
    <source>
        <dbReference type="ARBA" id="ARBA00022989"/>
    </source>
</evidence>
<dbReference type="Proteomes" id="UP000245119">
    <property type="component" value="Linkage Group LG4"/>
</dbReference>
<dbReference type="PROSITE" id="PS51704">
    <property type="entry name" value="GP_PDE"/>
    <property type="match status" value="1"/>
</dbReference>
<evidence type="ECO:0000256" key="10">
    <source>
        <dbReference type="ARBA" id="ARBA00047538"/>
    </source>
</evidence>
<dbReference type="EMBL" id="PZQS01000004">
    <property type="protein sequence ID" value="PVD31510.1"/>
    <property type="molecule type" value="Genomic_DNA"/>
</dbReference>
<dbReference type="SUPFAM" id="SSF51695">
    <property type="entry name" value="PLC-like phosphodiesterases"/>
    <property type="match status" value="1"/>
</dbReference>
<keyword evidence="7" id="KW-0472">Membrane</keyword>
<gene>
    <name evidence="14" type="ORF">C0Q70_06923</name>
</gene>
<dbReference type="GO" id="GO:0046475">
    <property type="term" value="P:glycerophospholipid catabolic process"/>
    <property type="evidence" value="ECO:0007669"/>
    <property type="project" value="TreeGrafter"/>
</dbReference>
<evidence type="ECO:0000256" key="8">
    <source>
        <dbReference type="ARBA" id="ARBA00036083"/>
    </source>
</evidence>
<dbReference type="AlphaFoldDB" id="A0A2T7PDM0"/>
<evidence type="ECO:0000256" key="9">
    <source>
        <dbReference type="ARBA" id="ARBA00047392"/>
    </source>
</evidence>
<evidence type="ECO:0000313" key="15">
    <source>
        <dbReference type="Proteomes" id="UP000245119"/>
    </source>
</evidence>
<accession>A0A2T7PDM0</accession>
<evidence type="ECO:0000256" key="6">
    <source>
        <dbReference type="ARBA" id="ARBA00023098"/>
    </source>
</evidence>
<dbReference type="PANTHER" id="PTHR42758">
    <property type="entry name" value="PHOSPHATIDYLGLYCEROL PHOSPHOLIPASE C"/>
    <property type="match status" value="1"/>
</dbReference>
<dbReference type="GO" id="GO:0008081">
    <property type="term" value="F:phosphoric diester hydrolase activity"/>
    <property type="evidence" value="ECO:0007669"/>
    <property type="project" value="InterPro"/>
</dbReference>
<keyword evidence="15" id="KW-1185">Reference proteome</keyword>
<keyword evidence="4" id="KW-0378">Hydrolase</keyword>
<evidence type="ECO:0000256" key="7">
    <source>
        <dbReference type="ARBA" id="ARBA00023136"/>
    </source>
</evidence>
<reference evidence="14 15" key="1">
    <citation type="submission" date="2018-04" db="EMBL/GenBank/DDBJ databases">
        <title>The genome of golden apple snail Pomacea canaliculata provides insight into stress tolerance and invasive adaptation.</title>
        <authorList>
            <person name="Liu C."/>
            <person name="Liu B."/>
            <person name="Ren Y."/>
            <person name="Zhang Y."/>
            <person name="Wang H."/>
            <person name="Li S."/>
            <person name="Jiang F."/>
            <person name="Yin L."/>
            <person name="Zhang G."/>
            <person name="Qian W."/>
            <person name="Fan W."/>
        </authorList>
    </citation>
    <scope>NUCLEOTIDE SEQUENCE [LARGE SCALE GENOMIC DNA]</scope>
    <source>
        <strain evidence="14">SZHN2017</strain>
        <tissue evidence="14">Muscle</tissue>
    </source>
</reference>
<dbReference type="Gene3D" id="3.20.20.190">
    <property type="entry name" value="Phosphatidylinositol (PI) phosphodiesterase"/>
    <property type="match status" value="1"/>
</dbReference>
<dbReference type="GO" id="GO:0004622">
    <property type="term" value="F:phosphatidylcholine lysophospholipase activity"/>
    <property type="evidence" value="ECO:0007669"/>
    <property type="project" value="TreeGrafter"/>
</dbReference>
<dbReference type="GO" id="GO:0005789">
    <property type="term" value="C:endoplasmic reticulum membrane"/>
    <property type="evidence" value="ECO:0007669"/>
    <property type="project" value="TreeGrafter"/>
</dbReference>
<dbReference type="PANTHER" id="PTHR42758:SF2">
    <property type="entry name" value="PHOSPHATIDYLGLYCEROL PHOSPHOLIPASE C"/>
    <property type="match status" value="1"/>
</dbReference>
<evidence type="ECO:0000259" key="13">
    <source>
        <dbReference type="PROSITE" id="PS51704"/>
    </source>
</evidence>
<keyword evidence="3" id="KW-0812">Transmembrane</keyword>
<organism evidence="14 15">
    <name type="scientific">Pomacea canaliculata</name>
    <name type="common">Golden apple snail</name>
    <dbReference type="NCBI Taxonomy" id="400727"/>
    <lineage>
        <taxon>Eukaryota</taxon>
        <taxon>Metazoa</taxon>
        <taxon>Spiralia</taxon>
        <taxon>Lophotrochozoa</taxon>
        <taxon>Mollusca</taxon>
        <taxon>Gastropoda</taxon>
        <taxon>Caenogastropoda</taxon>
        <taxon>Architaenioglossa</taxon>
        <taxon>Ampullarioidea</taxon>
        <taxon>Ampullariidae</taxon>
        <taxon>Pomacea</taxon>
    </lineage>
</organism>
<feature type="domain" description="GP-PDE" evidence="13">
    <location>
        <begin position="29"/>
        <end position="247"/>
    </location>
</feature>